<keyword evidence="5 10" id="KW-0566">Pantothenate biosynthesis</keyword>
<dbReference type="SUPFAM" id="SSF48179">
    <property type="entry name" value="6-phosphogluconate dehydrogenase C-terminal domain-like"/>
    <property type="match status" value="1"/>
</dbReference>
<dbReference type="InterPro" id="IPR013332">
    <property type="entry name" value="KPR_N"/>
</dbReference>
<comment type="catalytic activity">
    <reaction evidence="9 10">
        <text>(R)-pantoate + NADP(+) = 2-dehydropantoate + NADPH + H(+)</text>
        <dbReference type="Rhea" id="RHEA:16233"/>
        <dbReference type="ChEBI" id="CHEBI:11561"/>
        <dbReference type="ChEBI" id="CHEBI:15378"/>
        <dbReference type="ChEBI" id="CHEBI:15980"/>
        <dbReference type="ChEBI" id="CHEBI:57783"/>
        <dbReference type="ChEBI" id="CHEBI:58349"/>
        <dbReference type="EC" id="1.1.1.169"/>
    </reaction>
</comment>
<dbReference type="AlphaFoldDB" id="A0A515EL24"/>
<evidence type="ECO:0000256" key="3">
    <source>
        <dbReference type="ARBA" id="ARBA00013014"/>
    </source>
</evidence>
<evidence type="ECO:0000256" key="2">
    <source>
        <dbReference type="ARBA" id="ARBA00007870"/>
    </source>
</evidence>
<dbReference type="EMBL" id="CP036282">
    <property type="protein sequence ID" value="QDL53360.1"/>
    <property type="molecule type" value="Genomic_DNA"/>
</dbReference>
<evidence type="ECO:0000259" key="11">
    <source>
        <dbReference type="Pfam" id="PF02558"/>
    </source>
</evidence>
<evidence type="ECO:0000256" key="7">
    <source>
        <dbReference type="ARBA" id="ARBA00023002"/>
    </source>
</evidence>
<dbReference type="EC" id="1.1.1.169" evidence="3 10"/>
<proteinExistence type="inferred from homology"/>
<evidence type="ECO:0000313" key="14">
    <source>
        <dbReference type="Proteomes" id="UP000317365"/>
    </source>
</evidence>
<dbReference type="KEGG" id="rhg:EXZ61_03750"/>
<dbReference type="FunFam" id="1.10.1040.10:FF:000017">
    <property type="entry name" value="2-dehydropantoate 2-reductase"/>
    <property type="match status" value="1"/>
</dbReference>
<evidence type="ECO:0000256" key="9">
    <source>
        <dbReference type="ARBA" id="ARBA00048793"/>
    </source>
</evidence>
<dbReference type="RefSeq" id="WP_142809164.1">
    <property type="nucleotide sequence ID" value="NZ_CP036282.1"/>
</dbReference>
<dbReference type="GO" id="GO:0015940">
    <property type="term" value="P:pantothenate biosynthetic process"/>
    <property type="evidence" value="ECO:0007669"/>
    <property type="project" value="UniProtKB-UniPathway"/>
</dbReference>
<evidence type="ECO:0000259" key="12">
    <source>
        <dbReference type="Pfam" id="PF08546"/>
    </source>
</evidence>
<dbReference type="PANTHER" id="PTHR21708:SF45">
    <property type="entry name" value="2-DEHYDROPANTOATE 2-REDUCTASE"/>
    <property type="match status" value="1"/>
</dbReference>
<dbReference type="InterPro" id="IPR036291">
    <property type="entry name" value="NAD(P)-bd_dom_sf"/>
</dbReference>
<evidence type="ECO:0000256" key="8">
    <source>
        <dbReference type="ARBA" id="ARBA00032024"/>
    </source>
</evidence>
<feature type="domain" description="Ketopantoate reductase C-terminal" evidence="12">
    <location>
        <begin position="197"/>
        <end position="315"/>
    </location>
</feature>
<gene>
    <name evidence="13" type="ORF">EXZ61_03750</name>
</gene>
<dbReference type="Proteomes" id="UP000317365">
    <property type="component" value="Chromosome"/>
</dbReference>
<dbReference type="UniPathway" id="UPA00028">
    <property type="reaction ID" value="UER00004"/>
</dbReference>
<dbReference type="GO" id="GO:0005737">
    <property type="term" value="C:cytoplasm"/>
    <property type="evidence" value="ECO:0007669"/>
    <property type="project" value="TreeGrafter"/>
</dbReference>
<evidence type="ECO:0000256" key="6">
    <source>
        <dbReference type="ARBA" id="ARBA00022857"/>
    </source>
</evidence>
<name>A0A515EL24_9BURK</name>
<evidence type="ECO:0000256" key="10">
    <source>
        <dbReference type="RuleBase" id="RU362068"/>
    </source>
</evidence>
<reference evidence="14" key="1">
    <citation type="submission" date="2019-02" db="EMBL/GenBank/DDBJ databases">
        <title>Complete genome sequence of Rhodoferax sp. Gr-4.</title>
        <authorList>
            <person name="Jin L."/>
        </authorList>
    </citation>
    <scope>NUCLEOTIDE SEQUENCE [LARGE SCALE GENOMIC DNA]</scope>
    <source>
        <strain evidence="14">Gr-4</strain>
    </source>
</reference>
<dbReference type="NCBIfam" id="NF005089">
    <property type="entry name" value="PRK06522.1-4"/>
    <property type="match status" value="1"/>
</dbReference>
<comment type="similarity">
    <text evidence="2 10">Belongs to the ketopantoate reductase family.</text>
</comment>
<dbReference type="InterPro" id="IPR008927">
    <property type="entry name" value="6-PGluconate_DH-like_C_sf"/>
</dbReference>
<dbReference type="InterPro" id="IPR051402">
    <property type="entry name" value="KPR-Related"/>
</dbReference>
<dbReference type="InterPro" id="IPR013752">
    <property type="entry name" value="KPA_reductase"/>
</dbReference>
<evidence type="ECO:0000256" key="4">
    <source>
        <dbReference type="ARBA" id="ARBA00019465"/>
    </source>
</evidence>
<dbReference type="Pfam" id="PF08546">
    <property type="entry name" value="ApbA_C"/>
    <property type="match status" value="1"/>
</dbReference>
<evidence type="ECO:0000313" key="13">
    <source>
        <dbReference type="EMBL" id="QDL53360.1"/>
    </source>
</evidence>
<dbReference type="InterPro" id="IPR013328">
    <property type="entry name" value="6PGD_dom2"/>
</dbReference>
<dbReference type="InterPro" id="IPR003710">
    <property type="entry name" value="ApbA"/>
</dbReference>
<evidence type="ECO:0000256" key="5">
    <source>
        <dbReference type="ARBA" id="ARBA00022655"/>
    </source>
</evidence>
<dbReference type="NCBIfam" id="TIGR00745">
    <property type="entry name" value="apbA_panE"/>
    <property type="match status" value="1"/>
</dbReference>
<dbReference type="GO" id="GO:0008677">
    <property type="term" value="F:2-dehydropantoate 2-reductase activity"/>
    <property type="evidence" value="ECO:0007669"/>
    <property type="project" value="UniProtKB-EC"/>
</dbReference>
<keyword evidence="7 10" id="KW-0560">Oxidoreductase</keyword>
<sequence length="328" mass="34242">MKICIVGAGAIGGMLGTRLALHGTTQVSALARGDTLQALRSHGWRMGTAQGLLQCAATASDSAADLGVQDLVIITVKGQALAALAPQLAPLLGPNTLVMPAMNGVPWWFCQHLPAFADAPLQSLDPDNTIGQAIALERVVGCVVHASAATSEPGWVQHRMGQGLIVGLATGGQDPRVQAIADVLAQAGFDVTHSGHIRQDIWYKLWGNLTMNPISAMTGASADLILGDPLVRSFCADAMLEASAIGTLLGCPIDQSPEDRQQITAKLGAFKTSMLQDAEAGRSLELDAIVTAVQEIGTRLAVPTPNINALLGLTRLFARVHGLYPKES</sequence>
<keyword evidence="6 10" id="KW-0521">NADP</keyword>
<dbReference type="Gene3D" id="1.10.1040.10">
    <property type="entry name" value="N-(1-d-carboxylethyl)-l-norvaline Dehydrogenase, domain 2"/>
    <property type="match status" value="1"/>
</dbReference>
<dbReference type="Gene3D" id="3.40.50.720">
    <property type="entry name" value="NAD(P)-binding Rossmann-like Domain"/>
    <property type="match status" value="1"/>
</dbReference>
<comment type="pathway">
    <text evidence="1 10">Cofactor biosynthesis; (R)-pantothenate biosynthesis; (R)-pantoate from 3-methyl-2-oxobutanoate: step 2/2.</text>
</comment>
<organism evidence="13 14">
    <name type="scientific">Rhodoferax aquaticus</name>
    <dbReference type="NCBI Taxonomy" id="2527691"/>
    <lineage>
        <taxon>Bacteria</taxon>
        <taxon>Pseudomonadati</taxon>
        <taxon>Pseudomonadota</taxon>
        <taxon>Betaproteobacteria</taxon>
        <taxon>Burkholderiales</taxon>
        <taxon>Comamonadaceae</taxon>
        <taxon>Rhodoferax</taxon>
    </lineage>
</organism>
<dbReference type="Pfam" id="PF02558">
    <property type="entry name" value="ApbA"/>
    <property type="match status" value="1"/>
</dbReference>
<feature type="domain" description="Ketopantoate reductase N-terminal" evidence="11">
    <location>
        <begin position="3"/>
        <end position="167"/>
    </location>
</feature>
<comment type="function">
    <text evidence="10">Catalyzes the NADPH-dependent reduction of ketopantoate into pantoic acid.</text>
</comment>
<protein>
    <recommendedName>
        <fullName evidence="4 10">2-dehydropantoate 2-reductase</fullName>
        <ecNumber evidence="3 10">1.1.1.169</ecNumber>
    </recommendedName>
    <alternativeName>
        <fullName evidence="8 10">Ketopantoate reductase</fullName>
    </alternativeName>
</protein>
<accession>A0A515EL24</accession>
<reference evidence="14" key="2">
    <citation type="journal article" date="2020" name="Int. J. Syst. Evol. Microbiol.">
        <title>Genomic insights into a novel species Rhodoferax aquaticus sp. nov., isolated from freshwater.</title>
        <authorList>
            <person name="Li T."/>
            <person name="Zhuo Y."/>
            <person name="Jin C.Z."/>
            <person name="Wu X."/>
            <person name="Ko S.R."/>
            <person name="Jin F.J."/>
            <person name="Ahn C.Y."/>
            <person name="Oh H.M."/>
            <person name="Lee H.G."/>
            <person name="Jin L."/>
        </authorList>
    </citation>
    <scope>NUCLEOTIDE SEQUENCE [LARGE SCALE GENOMIC DNA]</scope>
    <source>
        <strain evidence="14">Gr-4</strain>
    </source>
</reference>
<dbReference type="PANTHER" id="PTHR21708">
    <property type="entry name" value="PROBABLE 2-DEHYDROPANTOATE 2-REDUCTASE"/>
    <property type="match status" value="1"/>
</dbReference>
<evidence type="ECO:0000256" key="1">
    <source>
        <dbReference type="ARBA" id="ARBA00004994"/>
    </source>
</evidence>
<dbReference type="SUPFAM" id="SSF51735">
    <property type="entry name" value="NAD(P)-binding Rossmann-fold domains"/>
    <property type="match status" value="1"/>
</dbReference>
<keyword evidence="14" id="KW-1185">Reference proteome</keyword>